<feature type="active site" description="Proton donor" evidence="4">
    <location>
        <position position="51"/>
    </location>
</feature>
<dbReference type="EMBL" id="ACGU01000055">
    <property type="protein sequence ID" value="EEJ71930.1"/>
    <property type="molecule type" value="Genomic_DNA"/>
</dbReference>
<dbReference type="PROSITE" id="PS00798">
    <property type="entry name" value="ALDOKETO_REDUCTASE_1"/>
    <property type="match status" value="1"/>
</dbReference>
<feature type="site" description="Lowers pKa of active site Tyr" evidence="6">
    <location>
        <position position="76"/>
    </location>
</feature>
<proteinExistence type="inferred from homology"/>
<gene>
    <name evidence="8" type="primary">dkgA1</name>
    <name evidence="8" type="ORF">HMPREF0548_1172</name>
</gene>
<dbReference type="SUPFAM" id="SSF51430">
    <property type="entry name" value="NAD(P)-linked oxidoreductase"/>
    <property type="match status" value="1"/>
</dbReference>
<sequence length="288" mass="32626">MMVETFKLNDGNKIPAIGFGVFQIPADGSTYKAVSQALKLGYRHIDTAVAYFNEAEVGKVIRDSGIPRDQIWVTSKMWLQDYAYEDAKKAIDTSLEKLGLDYIDLYLIHQPYGKVDEAWRAMVEAKKAGKIRSIGISNVTPKIWDKWKDIFTENVPSVNQVEFNPYSQQKELRRVMAQNGITLEAWAPLGEGNKDLFNEPILNKLAKKYNKDVGQIMLRFEHQEGVIVFPKSVHEARIKSNKDIFDFELTSDEMDAIRVLDKGKGMHDPDAPGVADMLLNAFDVHAND</sequence>
<feature type="domain" description="NADP-dependent oxidoreductase" evidence="7">
    <location>
        <begin position="17"/>
        <end position="260"/>
    </location>
</feature>
<dbReference type="AlphaFoldDB" id="C2ENC6"/>
<dbReference type="InterPro" id="IPR036812">
    <property type="entry name" value="NAD(P)_OxRdtase_dom_sf"/>
</dbReference>
<dbReference type="InterPro" id="IPR023210">
    <property type="entry name" value="NADP_OxRdtase_dom"/>
</dbReference>
<comment type="similarity">
    <text evidence="1">Belongs to the aldo/keto reductase family.</text>
</comment>
<evidence type="ECO:0000256" key="3">
    <source>
        <dbReference type="ARBA" id="ARBA00023002"/>
    </source>
</evidence>
<dbReference type="PANTHER" id="PTHR43827:SF3">
    <property type="entry name" value="NADP-DEPENDENT OXIDOREDUCTASE DOMAIN-CONTAINING PROTEIN"/>
    <property type="match status" value="1"/>
</dbReference>
<dbReference type="HOGENOM" id="CLU_023205_0_1_9"/>
<evidence type="ECO:0000256" key="5">
    <source>
        <dbReference type="PIRSR" id="PIRSR000097-2"/>
    </source>
</evidence>
<keyword evidence="9" id="KW-1185">Reference proteome</keyword>
<dbReference type="eggNOG" id="COG0656">
    <property type="taxonomic scope" value="Bacteria"/>
</dbReference>
<protein>
    <submittedName>
        <fullName evidence="8">Oxidoreductase, aldo/keto reductase family protein</fullName>
        <ecNumber evidence="8">1.1.1.274</ecNumber>
    </submittedName>
</protein>
<dbReference type="InterPro" id="IPR020471">
    <property type="entry name" value="AKR"/>
</dbReference>
<accession>C2ENC6</accession>
<reference evidence="8 9" key="1">
    <citation type="submission" date="2009-01" db="EMBL/GenBank/DDBJ databases">
        <authorList>
            <person name="Qin X."/>
            <person name="Bachman B."/>
            <person name="Battles P."/>
            <person name="Bell A."/>
            <person name="Bess C."/>
            <person name="Bickham C."/>
            <person name="Chaboub L."/>
            <person name="Chen D."/>
            <person name="Coyle M."/>
            <person name="Deiros D.R."/>
            <person name="Dinh H."/>
            <person name="Forbes L."/>
            <person name="Fowler G."/>
            <person name="Francisco L."/>
            <person name="Fu Q."/>
            <person name="Gubbala S."/>
            <person name="Hale W."/>
            <person name="Han Y."/>
            <person name="Hemphill L."/>
            <person name="Highlander S.K."/>
            <person name="Hirani K."/>
            <person name="Hogues M."/>
            <person name="Jackson L."/>
            <person name="Jakkamsetti A."/>
            <person name="Javaid M."/>
            <person name="Jiang H."/>
            <person name="Korchina V."/>
            <person name="Kovar C."/>
            <person name="Lara F."/>
            <person name="Lee S."/>
            <person name="Mata R."/>
            <person name="Mathew T."/>
            <person name="Moen C."/>
            <person name="Morales K."/>
            <person name="Munidasa M."/>
            <person name="Nazareth L."/>
            <person name="Ngo R."/>
            <person name="Nguyen L."/>
            <person name="Okwuonu G."/>
            <person name="Ongeri F."/>
            <person name="Patil S."/>
            <person name="Petrosino J."/>
            <person name="Pham C."/>
            <person name="Pham P."/>
            <person name="Pu L.-L."/>
            <person name="Puazo M."/>
            <person name="Raj R."/>
            <person name="Reid J."/>
            <person name="Rouhana J."/>
            <person name="Saada N."/>
            <person name="Shang Y."/>
            <person name="Simmons D."/>
            <person name="Thornton R."/>
            <person name="Warren J."/>
            <person name="Weissenberger G."/>
            <person name="Zhang J."/>
            <person name="Zhang L."/>
            <person name="Zhou C."/>
            <person name="Zhu D."/>
            <person name="Muzny D."/>
            <person name="Worley K."/>
            <person name="Gibbs R."/>
        </authorList>
    </citation>
    <scope>NUCLEOTIDE SEQUENCE [LARGE SCALE GENOMIC DNA]</scope>
    <source>
        <strain evidence="8 9">DSM 16047</strain>
    </source>
</reference>
<dbReference type="Gene3D" id="3.20.20.100">
    <property type="entry name" value="NADP-dependent oxidoreductase domain"/>
    <property type="match status" value="1"/>
</dbReference>
<name>C2ENC6_9LACO</name>
<keyword evidence="3 8" id="KW-0560">Oxidoreductase</keyword>
<dbReference type="Pfam" id="PF00248">
    <property type="entry name" value="Aldo_ket_red"/>
    <property type="match status" value="1"/>
</dbReference>
<evidence type="ECO:0000256" key="2">
    <source>
        <dbReference type="ARBA" id="ARBA00022857"/>
    </source>
</evidence>
<comment type="caution">
    <text evidence="8">The sequence shown here is derived from an EMBL/GenBank/DDBJ whole genome shotgun (WGS) entry which is preliminary data.</text>
</comment>
<feature type="binding site" evidence="5">
    <location>
        <position position="109"/>
    </location>
    <ligand>
        <name>substrate</name>
    </ligand>
</feature>
<dbReference type="CDD" id="cd19133">
    <property type="entry name" value="AKR_AKR5F1"/>
    <property type="match status" value="1"/>
</dbReference>
<dbReference type="GO" id="GO:0050580">
    <property type="term" value="F:2,5-didehydrogluconate reductase activity"/>
    <property type="evidence" value="ECO:0007669"/>
    <property type="project" value="UniProtKB-EC"/>
</dbReference>
<evidence type="ECO:0000313" key="9">
    <source>
        <dbReference type="Proteomes" id="UP000005583"/>
    </source>
</evidence>
<dbReference type="FunFam" id="3.20.20.100:FF:000015">
    <property type="entry name" value="Oxidoreductase, aldo/keto reductase family"/>
    <property type="match status" value="1"/>
</dbReference>
<dbReference type="Proteomes" id="UP000005583">
    <property type="component" value="Unassembled WGS sequence"/>
</dbReference>
<organism evidence="8 9">
    <name type="scientific">Lactobacillus ultunensis DSM 16047</name>
    <dbReference type="NCBI Taxonomy" id="525365"/>
    <lineage>
        <taxon>Bacteria</taxon>
        <taxon>Bacillati</taxon>
        <taxon>Bacillota</taxon>
        <taxon>Bacilli</taxon>
        <taxon>Lactobacillales</taxon>
        <taxon>Lactobacillaceae</taxon>
        <taxon>Lactobacillus</taxon>
    </lineage>
</organism>
<evidence type="ECO:0000313" key="8">
    <source>
        <dbReference type="EMBL" id="EEJ71930.1"/>
    </source>
</evidence>
<dbReference type="STRING" id="525365.HMPREF0548_1172"/>
<evidence type="ECO:0000259" key="7">
    <source>
        <dbReference type="Pfam" id="PF00248"/>
    </source>
</evidence>
<keyword evidence="2" id="KW-0521">NADP</keyword>
<evidence type="ECO:0000256" key="6">
    <source>
        <dbReference type="PIRSR" id="PIRSR000097-3"/>
    </source>
</evidence>
<dbReference type="InterPro" id="IPR018170">
    <property type="entry name" value="Aldo/ket_reductase_CS"/>
</dbReference>
<dbReference type="PATRIC" id="fig|525365.8.peg.158"/>
<dbReference type="PRINTS" id="PR00069">
    <property type="entry name" value="ALDKETRDTASE"/>
</dbReference>
<dbReference type="PANTHER" id="PTHR43827">
    <property type="entry name" value="2,5-DIKETO-D-GLUCONIC ACID REDUCTASE"/>
    <property type="match status" value="1"/>
</dbReference>
<dbReference type="EC" id="1.1.1.274" evidence="8"/>
<dbReference type="PIRSF" id="PIRSF000097">
    <property type="entry name" value="AKR"/>
    <property type="match status" value="1"/>
</dbReference>
<evidence type="ECO:0000256" key="4">
    <source>
        <dbReference type="PIRSR" id="PIRSR000097-1"/>
    </source>
</evidence>
<evidence type="ECO:0000256" key="1">
    <source>
        <dbReference type="ARBA" id="ARBA00007905"/>
    </source>
</evidence>